<comment type="caution">
    <text evidence="8">The sequence shown here is derived from an EMBL/GenBank/DDBJ whole genome shotgun (WGS) entry which is preliminary data.</text>
</comment>
<organism evidence="8 9">
    <name type="scientific">Trichinella murrelli</name>
    <dbReference type="NCBI Taxonomy" id="144512"/>
    <lineage>
        <taxon>Eukaryota</taxon>
        <taxon>Metazoa</taxon>
        <taxon>Ecdysozoa</taxon>
        <taxon>Nematoda</taxon>
        <taxon>Enoplea</taxon>
        <taxon>Dorylaimia</taxon>
        <taxon>Trichinellida</taxon>
        <taxon>Trichinellidae</taxon>
        <taxon>Trichinella</taxon>
    </lineage>
</organism>
<evidence type="ECO:0000256" key="5">
    <source>
        <dbReference type="ARBA" id="ARBA00022927"/>
    </source>
</evidence>
<dbReference type="Proteomes" id="UP000055048">
    <property type="component" value="Unassembled WGS sequence"/>
</dbReference>
<dbReference type="GO" id="GO:0006891">
    <property type="term" value="P:intra-Golgi vesicle-mediated transport"/>
    <property type="evidence" value="ECO:0007669"/>
    <property type="project" value="InterPro"/>
</dbReference>
<dbReference type="GO" id="GO:0015031">
    <property type="term" value="P:protein transport"/>
    <property type="evidence" value="ECO:0007669"/>
    <property type="project" value="UniProtKB-KW"/>
</dbReference>
<dbReference type="AlphaFoldDB" id="A0A0V0TB01"/>
<name>A0A0V0TB01_9BILA</name>
<reference evidence="8 9" key="1">
    <citation type="submission" date="2015-01" db="EMBL/GenBank/DDBJ databases">
        <title>Evolution of Trichinella species and genotypes.</title>
        <authorList>
            <person name="Korhonen P.K."/>
            <person name="Edoardo P."/>
            <person name="Giuseppe L.R."/>
            <person name="Gasser R.B."/>
        </authorList>
    </citation>
    <scope>NUCLEOTIDE SEQUENCE [LARGE SCALE GENOMIC DNA]</scope>
    <source>
        <strain evidence="8">ISS417</strain>
    </source>
</reference>
<keyword evidence="6" id="KW-0333">Golgi apparatus</keyword>
<evidence type="ECO:0000313" key="8">
    <source>
        <dbReference type="EMBL" id="KRX36150.1"/>
    </source>
</evidence>
<keyword evidence="4" id="KW-0813">Transport</keyword>
<dbReference type="PANTHER" id="PTHR31658">
    <property type="entry name" value="CONSERVED OLIGOMERIC GOLGI COMPLEX SUBUNIT 1"/>
    <property type="match status" value="1"/>
</dbReference>
<evidence type="ECO:0000256" key="4">
    <source>
        <dbReference type="ARBA" id="ARBA00022448"/>
    </source>
</evidence>
<dbReference type="EMBL" id="JYDJ01000383">
    <property type="protein sequence ID" value="KRX36150.1"/>
    <property type="molecule type" value="Genomic_DNA"/>
</dbReference>
<keyword evidence="5" id="KW-0653">Protein transport</keyword>
<dbReference type="Pfam" id="PF08700">
    <property type="entry name" value="VPS51_Exo84_N"/>
    <property type="match status" value="1"/>
</dbReference>
<evidence type="ECO:0000256" key="1">
    <source>
        <dbReference type="ARBA" id="ARBA00004395"/>
    </source>
</evidence>
<keyword evidence="7" id="KW-0472">Membrane</keyword>
<dbReference type="GO" id="GO:0000139">
    <property type="term" value="C:Golgi membrane"/>
    <property type="evidence" value="ECO:0007669"/>
    <property type="project" value="UniProtKB-SubCell"/>
</dbReference>
<evidence type="ECO:0000256" key="3">
    <source>
        <dbReference type="ARBA" id="ARBA00020978"/>
    </source>
</evidence>
<dbReference type="PANTHER" id="PTHR31658:SF0">
    <property type="entry name" value="CONSERVED OLIGOMERIC GOLGI COMPLEX SUBUNIT 1"/>
    <property type="match status" value="1"/>
</dbReference>
<comment type="subcellular location">
    <subcellularLocation>
        <location evidence="1">Golgi apparatus membrane</location>
        <topology evidence="1">Peripheral membrane protein</topology>
    </subcellularLocation>
</comment>
<evidence type="ECO:0000256" key="2">
    <source>
        <dbReference type="ARBA" id="ARBA00006653"/>
    </source>
</evidence>
<keyword evidence="9" id="KW-1185">Reference proteome</keyword>
<evidence type="ECO:0000313" key="9">
    <source>
        <dbReference type="Proteomes" id="UP000055048"/>
    </source>
</evidence>
<proteinExistence type="inferred from homology"/>
<accession>A0A0V0TB01</accession>
<evidence type="ECO:0000256" key="7">
    <source>
        <dbReference type="ARBA" id="ARBA00023136"/>
    </source>
</evidence>
<gene>
    <name evidence="8" type="primary">COG1</name>
    <name evidence="8" type="ORF">T05_12220</name>
</gene>
<evidence type="ECO:0000256" key="6">
    <source>
        <dbReference type="ARBA" id="ARBA00023034"/>
    </source>
</evidence>
<sequence length="886" mass="101726">MTCPWLMAQADSYLPSADLGTQTHYVAFCKRGSYFRSRPSKMDDADESSLCLPTEELFKKYSVNELRDIEKNMRSDIEQKREELRLMVGRRYRDIIEASDGIHEIKNLSEKCLLALQKVKNNASNLQQQTSQYSPKIAEVVKAKFFGDMSLLLAKLLVDSSNIIYFCLYERKFVDMAWLYSFCKHLKNLLKQQLERESPEIQYAFQIWKDTSANKNIMIEKCTEVFFEKSVTSCELSDNLCSFILMENVSIEDCAKTFLCNCEKMFTLNFKNSSLSSREQICFYIKSWQLAVQLVLEVFFFEKPDKNSLICQKLHSLQQCIPGTFLKYLEMQEFKPSFSCKIEDISNAELMKIIDKFVSSSTEQFAVEMKNLVDLYDNLLSLVHLTESTLAQLKLINQSSEWKSTADCLFNGNTHIITSVFRDAVETRIKEIRFSTPGIDSYNLKNIWSRTTTDAVESDFLHLKVIGLSKEIYEFCKMFDLQFESILNCLKLFETSVLHFFVENKLNEIRQTLADSTFNGVCRLCDHFKTEIGKWLNLLNSMELSSEEKDSIILRAVNCAKVFQAMITCCSNFKSSLFVRGISSLVSDDSSSAWQKMSEILIELIIQLLQVWAFSVLNDISNQVSHHFETLQDLQHELCEHLDWEFIEIQTETEIKSKIYIPVSASRWSFGILKKLSNSCCLISAQSIPRKVIESLTENTLILLLGSYENLINNVHGKKFSLLQCQIIQLLFDFEILTAVLFSGKHSLANRVQSCRESLTAFVDAIDWEIMQSHFKRAINHQLLRVETLFSSIVTNNNTTSWRSSNAKSQHSEKTGMLLLNSDLPFSEPSDNAVIDSEPYFSAQSTEHNFPPDVDKQNITSSSIKKSISVASSLYSNISTGWFSKS</sequence>
<comment type="similarity">
    <text evidence="2">Belongs to the COG1 family.</text>
</comment>
<dbReference type="GO" id="GO:0017119">
    <property type="term" value="C:Golgi transport complex"/>
    <property type="evidence" value="ECO:0007669"/>
    <property type="project" value="InterPro"/>
</dbReference>
<protein>
    <recommendedName>
        <fullName evidence="3">Conserved oligomeric Golgi complex subunit 1</fullName>
    </recommendedName>
</protein>
<dbReference type="InterPro" id="IPR033370">
    <property type="entry name" value="COG1"/>
</dbReference>